<keyword evidence="7" id="KW-0472">Membrane</keyword>
<dbReference type="PANTHER" id="PTHR11782">
    <property type="entry name" value="ADENOSINE/GUANOSINE DIPHOSPHATASE"/>
    <property type="match status" value="1"/>
</dbReference>
<dbReference type="CDD" id="cd24003">
    <property type="entry name" value="ASKHA_NBD_GDA1_CD39_NTPase"/>
    <property type="match status" value="1"/>
</dbReference>
<feature type="transmembrane region" description="Helical" evidence="7">
    <location>
        <begin position="484"/>
        <end position="502"/>
    </location>
</feature>
<dbReference type="EMBL" id="KV454215">
    <property type="protein sequence ID" value="ODQ56839.1"/>
    <property type="molecule type" value="Genomic_DNA"/>
</dbReference>
<keyword evidence="4" id="KW-0067">ATP-binding</keyword>
<dbReference type="GO" id="GO:0046036">
    <property type="term" value="P:CTP metabolic process"/>
    <property type="evidence" value="ECO:0007669"/>
    <property type="project" value="TreeGrafter"/>
</dbReference>
<dbReference type="PANTHER" id="PTHR11782:SF121">
    <property type="entry name" value="NUCLEOSIDE-DIPHOSPHATASE MIG-23"/>
    <property type="match status" value="1"/>
</dbReference>
<accession>A0A1E3NUH7</accession>
<dbReference type="GO" id="GO:0017111">
    <property type="term" value="F:ribonucleoside triphosphate phosphatase activity"/>
    <property type="evidence" value="ECO:0007669"/>
    <property type="project" value="TreeGrafter"/>
</dbReference>
<evidence type="ECO:0000256" key="5">
    <source>
        <dbReference type="RuleBase" id="RU003833"/>
    </source>
</evidence>
<name>A0A1E3NUH7_WICAA</name>
<dbReference type="STRING" id="683960.A0A1E3NUH7"/>
<organism evidence="8 9">
    <name type="scientific">Wickerhamomyces anomalus (strain ATCC 58044 / CBS 1984 / NCYC 433 / NRRL Y-366-8)</name>
    <name type="common">Yeast</name>
    <name type="synonym">Hansenula anomala</name>
    <dbReference type="NCBI Taxonomy" id="683960"/>
    <lineage>
        <taxon>Eukaryota</taxon>
        <taxon>Fungi</taxon>
        <taxon>Dikarya</taxon>
        <taxon>Ascomycota</taxon>
        <taxon>Saccharomycotina</taxon>
        <taxon>Saccharomycetes</taxon>
        <taxon>Phaffomycetales</taxon>
        <taxon>Wickerhamomycetaceae</taxon>
        <taxon>Wickerhamomyces</taxon>
    </lineage>
</organism>
<dbReference type="Pfam" id="PF01150">
    <property type="entry name" value="GDA1_CD39"/>
    <property type="match status" value="1"/>
</dbReference>
<dbReference type="GO" id="GO:0045134">
    <property type="term" value="F:UDP phosphatase activity"/>
    <property type="evidence" value="ECO:0007669"/>
    <property type="project" value="TreeGrafter"/>
</dbReference>
<dbReference type="GO" id="GO:0005524">
    <property type="term" value="F:ATP binding"/>
    <property type="evidence" value="ECO:0007669"/>
    <property type="project" value="UniProtKB-KW"/>
</dbReference>
<evidence type="ECO:0000256" key="3">
    <source>
        <dbReference type="PIRSR" id="PIRSR600407-1"/>
    </source>
</evidence>
<dbReference type="GO" id="GO:0004382">
    <property type="term" value="F:GDP phosphatase activity"/>
    <property type="evidence" value="ECO:0007669"/>
    <property type="project" value="TreeGrafter"/>
</dbReference>
<feature type="compositionally biased region" description="Basic and acidic residues" evidence="6">
    <location>
        <begin position="537"/>
        <end position="546"/>
    </location>
</feature>
<dbReference type="GeneID" id="30202527"/>
<comment type="similarity">
    <text evidence="1 5">Belongs to the GDA1/CD39 NTPase family.</text>
</comment>
<dbReference type="RefSeq" id="XP_019036046.1">
    <property type="nucleotide sequence ID" value="XM_019185281.1"/>
</dbReference>
<feature type="binding site" evidence="4">
    <location>
        <begin position="158"/>
        <end position="162"/>
    </location>
    <ligand>
        <name>ATP</name>
        <dbReference type="ChEBI" id="CHEBI:30616"/>
    </ligand>
</feature>
<dbReference type="OrthoDB" id="6372431at2759"/>
<dbReference type="InterPro" id="IPR000407">
    <property type="entry name" value="GDA1_CD39_NTPase"/>
</dbReference>
<keyword evidence="9" id="KW-1185">Reference proteome</keyword>
<sequence length="564" mass="64136">MGKKKGPSLDENGHPYDYIVVIDAGSKGSRANVYRTRYFNSSTTLTTRDWKEPKTNDIKNGKQFTYPEIISMNPKNVKKIKPGGMRLLKPEDQQKILKEICQYISGKFDFYLPDCSSHINSISGEIEGLYSWIGINYKYSVLDATTEKSSFGILDIGGVSSQIALEPNLTDSDISSNDYLFKLRLNYQDGEDSKNSFNVFSESFLGGMNQIHTHYDEILIQENKTTDPCLPENSVKTITTKDSQGYDMETQLTGTGEFTECLTSLNTLLTSITSTKSCNLTSSSSSISSCLISDSMPFLKFNIDKFIGINGFYSNLKNFLNYSEFYSKTSKLCSTKYTDLLNSETDDRASEMCFKSSWLINVLHNGLGFPRYGIDQEEAIDENISGFDDSFKILDEFSWTLGRAVLYSYYEIAERTLGNGTERPMIGFIEPSSSIFQYGGEIPGVGSRPEYIFNRSVKEYDDNDDDDDDGDDSDWDDVLEEHRLWGSLLFLFILLLVGYLMLGRTKRQNIVDAVKKLYHDKFKSRYRVVEQDELELDERGQERGEGEVVFETDDSRHRDDSFEV</sequence>
<feature type="active site" description="Proton acceptor" evidence="3">
    <location>
        <position position="127"/>
    </location>
</feature>
<evidence type="ECO:0000256" key="6">
    <source>
        <dbReference type="SAM" id="MobiDB-lite"/>
    </source>
</evidence>
<dbReference type="Gene3D" id="3.30.420.40">
    <property type="match status" value="1"/>
</dbReference>
<reference evidence="8 9" key="1">
    <citation type="journal article" date="2016" name="Proc. Natl. Acad. Sci. U.S.A.">
        <title>Comparative genomics of biotechnologically important yeasts.</title>
        <authorList>
            <person name="Riley R."/>
            <person name="Haridas S."/>
            <person name="Wolfe K.H."/>
            <person name="Lopes M.R."/>
            <person name="Hittinger C.T."/>
            <person name="Goeker M."/>
            <person name="Salamov A.A."/>
            <person name="Wisecaver J.H."/>
            <person name="Long T.M."/>
            <person name="Calvey C.H."/>
            <person name="Aerts A.L."/>
            <person name="Barry K.W."/>
            <person name="Choi C."/>
            <person name="Clum A."/>
            <person name="Coughlan A.Y."/>
            <person name="Deshpande S."/>
            <person name="Douglass A.P."/>
            <person name="Hanson S.J."/>
            <person name="Klenk H.-P."/>
            <person name="LaButti K.M."/>
            <person name="Lapidus A."/>
            <person name="Lindquist E.A."/>
            <person name="Lipzen A.M."/>
            <person name="Meier-Kolthoff J.P."/>
            <person name="Ohm R.A."/>
            <person name="Otillar R.P."/>
            <person name="Pangilinan J.L."/>
            <person name="Peng Y."/>
            <person name="Rokas A."/>
            <person name="Rosa C.A."/>
            <person name="Scheuner C."/>
            <person name="Sibirny A.A."/>
            <person name="Slot J.C."/>
            <person name="Stielow J.B."/>
            <person name="Sun H."/>
            <person name="Kurtzman C.P."/>
            <person name="Blackwell M."/>
            <person name="Grigoriev I.V."/>
            <person name="Jeffries T.W."/>
        </authorList>
    </citation>
    <scope>NUCLEOTIDE SEQUENCE [LARGE SCALE GENOMIC DNA]</scope>
    <source>
        <strain evidence="9">ATCC 58044 / CBS 1984 / NCYC 433 / NRRL Y-366-8</strain>
    </source>
</reference>
<evidence type="ECO:0000256" key="4">
    <source>
        <dbReference type="PIRSR" id="PIRSR600407-2"/>
    </source>
</evidence>
<dbReference type="Proteomes" id="UP000094112">
    <property type="component" value="Unassembled WGS sequence"/>
</dbReference>
<dbReference type="PROSITE" id="PS01238">
    <property type="entry name" value="GDA1_CD39_NTPASE"/>
    <property type="match status" value="1"/>
</dbReference>
<dbReference type="GO" id="GO:0005794">
    <property type="term" value="C:Golgi apparatus"/>
    <property type="evidence" value="ECO:0007669"/>
    <property type="project" value="UniProtKB-ARBA"/>
</dbReference>
<evidence type="ECO:0000313" key="9">
    <source>
        <dbReference type="Proteomes" id="UP000094112"/>
    </source>
</evidence>
<evidence type="ECO:0000256" key="1">
    <source>
        <dbReference type="ARBA" id="ARBA00009283"/>
    </source>
</evidence>
<keyword evidence="7" id="KW-0812">Transmembrane</keyword>
<gene>
    <name evidence="8" type="ORF">WICANDRAFT_81668</name>
</gene>
<feature type="compositionally biased region" description="Basic and acidic residues" evidence="6">
    <location>
        <begin position="553"/>
        <end position="564"/>
    </location>
</feature>
<evidence type="ECO:0008006" key="10">
    <source>
        <dbReference type="Google" id="ProtNLM"/>
    </source>
</evidence>
<feature type="region of interest" description="Disordered" evidence="6">
    <location>
        <begin position="537"/>
        <end position="564"/>
    </location>
</feature>
<dbReference type="Gene3D" id="3.30.420.150">
    <property type="entry name" value="Exopolyphosphatase. Domain 2"/>
    <property type="match status" value="1"/>
</dbReference>
<evidence type="ECO:0000256" key="7">
    <source>
        <dbReference type="SAM" id="Phobius"/>
    </source>
</evidence>
<evidence type="ECO:0000256" key="2">
    <source>
        <dbReference type="ARBA" id="ARBA00022801"/>
    </source>
</evidence>
<keyword evidence="4" id="KW-0547">Nucleotide-binding</keyword>
<dbReference type="GO" id="GO:0016020">
    <property type="term" value="C:membrane"/>
    <property type="evidence" value="ECO:0007669"/>
    <property type="project" value="TreeGrafter"/>
</dbReference>
<protein>
    <recommendedName>
        <fullName evidence="10">Golgi apyrase</fullName>
    </recommendedName>
</protein>
<dbReference type="GO" id="GO:0006256">
    <property type="term" value="P:UDP catabolic process"/>
    <property type="evidence" value="ECO:0007669"/>
    <property type="project" value="TreeGrafter"/>
</dbReference>
<keyword evidence="7" id="KW-1133">Transmembrane helix</keyword>
<evidence type="ECO:0000313" key="8">
    <source>
        <dbReference type="EMBL" id="ODQ56839.1"/>
    </source>
</evidence>
<proteinExistence type="inferred from homology"/>
<dbReference type="AlphaFoldDB" id="A0A1E3NUH7"/>
<keyword evidence="2 5" id="KW-0378">Hydrolase</keyword>